<dbReference type="NCBIfam" id="TIGR00852">
    <property type="entry name" value="pts-Glc"/>
    <property type="match status" value="1"/>
</dbReference>
<name>A0A7H4M3F7_9ENTR</name>
<dbReference type="InterPro" id="IPR050429">
    <property type="entry name" value="PTS_Glucose_EIICBA"/>
</dbReference>
<reference evidence="11 12" key="1">
    <citation type="submission" date="2018-06" db="EMBL/GenBank/DDBJ databases">
        <authorList>
            <consortium name="Pathogen Informatics"/>
            <person name="Doyle S."/>
        </authorList>
    </citation>
    <scope>NUCLEOTIDE SEQUENCE [LARGE SCALE GENOMIC DNA]</scope>
    <source>
        <strain evidence="11 12">NCTC11694</strain>
    </source>
</reference>
<keyword evidence="6 9" id="KW-0812">Transmembrane</keyword>
<evidence type="ECO:0000256" key="1">
    <source>
        <dbReference type="ARBA" id="ARBA00004651"/>
    </source>
</evidence>
<dbReference type="InterPro" id="IPR013013">
    <property type="entry name" value="PTS_EIIC_1"/>
</dbReference>
<dbReference type="EMBL" id="UGJR01000002">
    <property type="protein sequence ID" value="STR42933.1"/>
    <property type="molecule type" value="Genomic_DNA"/>
</dbReference>
<feature type="transmembrane region" description="Helical" evidence="9">
    <location>
        <begin position="87"/>
        <end position="109"/>
    </location>
</feature>
<evidence type="ECO:0000256" key="7">
    <source>
        <dbReference type="ARBA" id="ARBA00022989"/>
    </source>
</evidence>
<evidence type="ECO:0000256" key="9">
    <source>
        <dbReference type="SAM" id="Phobius"/>
    </source>
</evidence>
<gene>
    <name evidence="11" type="primary">glcB_2</name>
    <name evidence="11" type="ORF">NCTC11694_04191</name>
</gene>
<dbReference type="GO" id="GO:0009401">
    <property type="term" value="P:phosphoenolpyruvate-dependent sugar phosphotransferase system"/>
    <property type="evidence" value="ECO:0007669"/>
    <property type="project" value="UniProtKB-KW"/>
</dbReference>
<dbReference type="PROSITE" id="PS51103">
    <property type="entry name" value="PTS_EIIC_TYPE_1"/>
    <property type="match status" value="1"/>
</dbReference>
<evidence type="ECO:0000259" key="10">
    <source>
        <dbReference type="PROSITE" id="PS51103"/>
    </source>
</evidence>
<keyword evidence="2" id="KW-0813">Transport</keyword>
<dbReference type="AlphaFoldDB" id="A0A7H4M3F7"/>
<comment type="subcellular location">
    <subcellularLocation>
        <location evidence="1">Cell membrane</location>
        <topology evidence="1">Multi-pass membrane protein</topology>
    </subcellularLocation>
</comment>
<dbReference type="InterPro" id="IPR004719">
    <property type="entry name" value="PTS_maltose/Glc_sub_IIC"/>
</dbReference>
<dbReference type="Proteomes" id="UP000255050">
    <property type="component" value="Unassembled WGS sequence"/>
</dbReference>
<feature type="transmembrane region" description="Helical" evidence="9">
    <location>
        <begin position="329"/>
        <end position="356"/>
    </location>
</feature>
<feature type="transmembrane region" description="Helical" evidence="9">
    <location>
        <begin position="129"/>
        <end position="152"/>
    </location>
</feature>
<keyword evidence="4" id="KW-0762">Sugar transport</keyword>
<sequence>MLSQIQRFGGAMFTPVLLFPFAGIVVGIAIMLRNPMFVGEALTAPDSLFAQIVHIVEEGGWTVFRNMPLIFAVGLPIGLARQAQGRACLAVLVSFLTWNYFINAMGMTWGHFFGVDFSVEPTPGSGLTMMAGIKTLDTSIIGAIVISGLVTALHNRYFDKPLPVFLGIFQGSSFVVIVAFLAMIPCAWLTLLGWPKVQMGIESLQAFLRSAGALGVWVYIFLERILIPTGLHHFVYGPFIFGPAVVESGIQVYWAQHLHEFSQSTEALKTLFPEGGFALHGNSKVFGSVGIALALYYTAAPENRVKVAGLLIPATLTAVLVGITEPLEFTFLFISPLLFAVHAVLAATMATVMYICGGGRQLWRRPARPVSAAKLDPHVPQPCLNDVYPDRRWRVLHRALLRHLPHVDSAPEPENAGPRRE</sequence>
<evidence type="ECO:0000256" key="3">
    <source>
        <dbReference type="ARBA" id="ARBA00022475"/>
    </source>
</evidence>
<feature type="transmembrane region" description="Helical" evidence="9">
    <location>
        <begin position="234"/>
        <end position="255"/>
    </location>
</feature>
<dbReference type="GO" id="GO:0005886">
    <property type="term" value="C:plasma membrane"/>
    <property type="evidence" value="ECO:0007669"/>
    <property type="project" value="UniProtKB-SubCell"/>
</dbReference>
<dbReference type="GO" id="GO:0008982">
    <property type="term" value="F:protein-N(PI)-phosphohistidine-sugar phosphotransferase activity"/>
    <property type="evidence" value="ECO:0007669"/>
    <property type="project" value="InterPro"/>
</dbReference>
<keyword evidence="8 9" id="KW-0472">Membrane</keyword>
<dbReference type="PANTHER" id="PTHR30009">
    <property type="entry name" value="CYTOCHROME C-TYPE SYNTHESIS PROTEIN AND PTS TRANSMEMBRANE COMPONENT"/>
    <property type="match status" value="1"/>
</dbReference>
<organism evidence="11 12">
    <name type="scientific">Klebsiella michiganensis</name>
    <dbReference type="NCBI Taxonomy" id="1134687"/>
    <lineage>
        <taxon>Bacteria</taxon>
        <taxon>Pseudomonadati</taxon>
        <taxon>Pseudomonadota</taxon>
        <taxon>Gammaproteobacteria</taxon>
        <taxon>Enterobacterales</taxon>
        <taxon>Enterobacteriaceae</taxon>
        <taxon>Klebsiella/Raoultella group</taxon>
        <taxon>Klebsiella</taxon>
    </lineage>
</organism>
<evidence type="ECO:0000256" key="8">
    <source>
        <dbReference type="ARBA" id="ARBA00023136"/>
    </source>
</evidence>
<feature type="domain" description="PTS EIIC type-1" evidence="10">
    <location>
        <begin position="1"/>
        <end position="421"/>
    </location>
</feature>
<evidence type="ECO:0000256" key="4">
    <source>
        <dbReference type="ARBA" id="ARBA00022597"/>
    </source>
</evidence>
<evidence type="ECO:0000256" key="5">
    <source>
        <dbReference type="ARBA" id="ARBA00022683"/>
    </source>
</evidence>
<evidence type="ECO:0000313" key="12">
    <source>
        <dbReference type="Proteomes" id="UP000255050"/>
    </source>
</evidence>
<feature type="transmembrane region" description="Helical" evidence="9">
    <location>
        <begin position="12"/>
        <end position="32"/>
    </location>
</feature>
<evidence type="ECO:0000256" key="6">
    <source>
        <dbReference type="ARBA" id="ARBA00022692"/>
    </source>
</evidence>
<evidence type="ECO:0000313" key="11">
    <source>
        <dbReference type="EMBL" id="STR42933.1"/>
    </source>
</evidence>
<comment type="caution">
    <text evidence="11">The sequence shown here is derived from an EMBL/GenBank/DDBJ whole genome shotgun (WGS) entry which is preliminary data.</text>
</comment>
<dbReference type="InterPro" id="IPR010975">
    <property type="entry name" value="PTS_IIBC_a_glc"/>
</dbReference>
<accession>A0A7H4M3F7</accession>
<feature type="transmembrane region" description="Helical" evidence="9">
    <location>
        <begin position="275"/>
        <end position="298"/>
    </location>
</feature>
<proteinExistence type="predicted"/>
<feature type="transmembrane region" description="Helical" evidence="9">
    <location>
        <begin position="164"/>
        <end position="191"/>
    </location>
</feature>
<keyword evidence="3" id="KW-1003">Cell membrane</keyword>
<keyword evidence="7 9" id="KW-1133">Transmembrane helix</keyword>
<keyword evidence="5" id="KW-0598">Phosphotransferase system</keyword>
<dbReference type="Pfam" id="PF02378">
    <property type="entry name" value="PTS_EIIC"/>
    <property type="match status" value="1"/>
</dbReference>
<dbReference type="InterPro" id="IPR003352">
    <property type="entry name" value="PTS_EIIC"/>
</dbReference>
<protein>
    <submittedName>
        <fullName evidence="11">PTS family protein IIC</fullName>
    </submittedName>
</protein>
<dbReference type="PANTHER" id="PTHR30009:SF12">
    <property type="entry name" value="PHOSPHOTRANSFERASE IIC COMPONENT GLVC"/>
    <property type="match status" value="1"/>
</dbReference>
<feature type="transmembrane region" description="Helical" evidence="9">
    <location>
        <begin position="203"/>
        <end position="222"/>
    </location>
</feature>
<feature type="transmembrane region" description="Helical" evidence="9">
    <location>
        <begin position="305"/>
        <end position="323"/>
    </location>
</feature>
<dbReference type="NCBIfam" id="TIGR02005">
    <property type="entry name" value="PTS-IIBC-alpha"/>
    <property type="match status" value="1"/>
</dbReference>
<evidence type="ECO:0000256" key="2">
    <source>
        <dbReference type="ARBA" id="ARBA00022448"/>
    </source>
</evidence>
<dbReference type="GO" id="GO:0090563">
    <property type="term" value="F:protein-phosphocysteine-sugar phosphotransferase activity"/>
    <property type="evidence" value="ECO:0007669"/>
    <property type="project" value="TreeGrafter"/>
</dbReference>